<sequence>MNKDILKHILKTHGEMSVTNLMKNQKLVKHAKGEKVRNTFIVAKDGCDDYDSKSVLNFKIEDLTFVGADEYCIYFIIENAFLIMATYSAYNGHTIILHTTAHELSDWQTTVGHDEEGYAEKELVDLGFTVDIATL</sequence>
<dbReference type="AlphaFoldDB" id="A0A2U1B3A1"/>
<accession>A0A2U1B3A1</accession>
<name>A0A2U1B3A1_9BACT</name>
<dbReference type="Proteomes" id="UP000245466">
    <property type="component" value="Unassembled WGS sequence"/>
</dbReference>
<proteinExistence type="predicted"/>
<organism evidence="1 2">
    <name type="scientific">Pontibacter virosus</name>
    <dbReference type="NCBI Taxonomy" id="1765052"/>
    <lineage>
        <taxon>Bacteria</taxon>
        <taxon>Pseudomonadati</taxon>
        <taxon>Bacteroidota</taxon>
        <taxon>Cytophagia</taxon>
        <taxon>Cytophagales</taxon>
        <taxon>Hymenobacteraceae</taxon>
        <taxon>Pontibacter</taxon>
    </lineage>
</organism>
<dbReference type="EMBL" id="QEKI01000002">
    <property type="protein sequence ID" value="PVY43155.1"/>
    <property type="molecule type" value="Genomic_DNA"/>
</dbReference>
<keyword evidence="2" id="KW-1185">Reference proteome</keyword>
<protein>
    <submittedName>
        <fullName evidence="1">Uncharacterized protein</fullName>
    </submittedName>
</protein>
<dbReference type="RefSeq" id="WP_116542184.1">
    <property type="nucleotide sequence ID" value="NZ_QEKI01000002.1"/>
</dbReference>
<reference evidence="1 2" key="1">
    <citation type="submission" date="2018-04" db="EMBL/GenBank/DDBJ databases">
        <title>Genomic Encyclopedia of Type Strains, Phase IV (KMG-IV): sequencing the most valuable type-strain genomes for metagenomic binning, comparative biology and taxonomic classification.</title>
        <authorList>
            <person name="Goeker M."/>
        </authorList>
    </citation>
    <scope>NUCLEOTIDE SEQUENCE [LARGE SCALE GENOMIC DNA]</scope>
    <source>
        <strain evidence="1 2">DSM 100231</strain>
    </source>
</reference>
<evidence type="ECO:0000313" key="1">
    <source>
        <dbReference type="EMBL" id="PVY43155.1"/>
    </source>
</evidence>
<comment type="caution">
    <text evidence="1">The sequence shown here is derived from an EMBL/GenBank/DDBJ whole genome shotgun (WGS) entry which is preliminary data.</text>
</comment>
<gene>
    <name evidence="1" type="ORF">C8E01_102332</name>
</gene>
<evidence type="ECO:0000313" key="2">
    <source>
        <dbReference type="Proteomes" id="UP000245466"/>
    </source>
</evidence>